<dbReference type="PRINTS" id="PR01433">
    <property type="entry name" value="POLYCYSTIN2"/>
</dbReference>
<reference evidence="11 13" key="1">
    <citation type="journal article" date="2012" name="Nature">
        <title>Algal genomes reveal evolutionary mosaicism and the fate of nucleomorphs.</title>
        <authorList>
            <consortium name="DOE Joint Genome Institute"/>
            <person name="Curtis B.A."/>
            <person name="Tanifuji G."/>
            <person name="Burki F."/>
            <person name="Gruber A."/>
            <person name="Irimia M."/>
            <person name="Maruyama S."/>
            <person name="Arias M.C."/>
            <person name="Ball S.G."/>
            <person name="Gile G.H."/>
            <person name="Hirakawa Y."/>
            <person name="Hopkins J.F."/>
            <person name="Kuo A."/>
            <person name="Rensing S.A."/>
            <person name="Schmutz J."/>
            <person name="Symeonidi A."/>
            <person name="Elias M."/>
            <person name="Eveleigh R.J."/>
            <person name="Herman E.K."/>
            <person name="Klute M.J."/>
            <person name="Nakayama T."/>
            <person name="Obornik M."/>
            <person name="Reyes-Prieto A."/>
            <person name="Armbrust E.V."/>
            <person name="Aves S.J."/>
            <person name="Beiko R.G."/>
            <person name="Coutinho P."/>
            <person name="Dacks J.B."/>
            <person name="Durnford D.G."/>
            <person name="Fast N.M."/>
            <person name="Green B.R."/>
            <person name="Grisdale C.J."/>
            <person name="Hempel F."/>
            <person name="Henrissat B."/>
            <person name="Hoppner M.P."/>
            <person name="Ishida K."/>
            <person name="Kim E."/>
            <person name="Koreny L."/>
            <person name="Kroth P.G."/>
            <person name="Liu Y."/>
            <person name="Malik S.B."/>
            <person name="Maier U.G."/>
            <person name="McRose D."/>
            <person name="Mock T."/>
            <person name="Neilson J.A."/>
            <person name="Onodera N.T."/>
            <person name="Poole A.M."/>
            <person name="Pritham E.J."/>
            <person name="Richards T.A."/>
            <person name="Rocap G."/>
            <person name="Roy S.W."/>
            <person name="Sarai C."/>
            <person name="Schaack S."/>
            <person name="Shirato S."/>
            <person name="Slamovits C.H."/>
            <person name="Spencer D.F."/>
            <person name="Suzuki S."/>
            <person name="Worden A.Z."/>
            <person name="Zauner S."/>
            <person name="Barry K."/>
            <person name="Bell C."/>
            <person name="Bharti A.K."/>
            <person name="Crow J.A."/>
            <person name="Grimwood J."/>
            <person name="Kramer R."/>
            <person name="Lindquist E."/>
            <person name="Lucas S."/>
            <person name="Salamov A."/>
            <person name="McFadden G.I."/>
            <person name="Lane C.E."/>
            <person name="Keeling P.J."/>
            <person name="Gray M.W."/>
            <person name="Grigoriev I.V."/>
            <person name="Archibald J.M."/>
        </authorList>
    </citation>
    <scope>NUCLEOTIDE SEQUENCE</scope>
    <source>
        <strain evidence="11 13">CCMP2712</strain>
    </source>
</reference>
<comment type="subcellular location">
    <subcellularLocation>
        <location evidence="1">Membrane</location>
        <topology evidence="1">Multi-pass membrane protein</topology>
    </subcellularLocation>
</comment>
<name>L1JHY7_GUITC</name>
<dbReference type="eggNOG" id="KOG3599">
    <property type="taxonomic scope" value="Eukaryota"/>
</dbReference>
<sequence>MAGRLRRIWQEAMEEELQYEGEDEESVRVGKWVRDVCIAFGEREEHGKECEQVLGELLLEPELDSQLFMNEVIAGELMKTSFLYNRYGQQNSSYGVLFGNSLIGNASLRQVRVKSDACGSVHGALDNDGILAGTECYPSWTLGTEDAVYSKSKAQKPLQPKSFHAFTSAASTGSPSYVGSFGTYPGGGFVASFAVQDTSRILQEVAGAQWVDPKTRALFFEMFMYSANDDLFLFSQVCFEFPAGGFVLPSSTVYTYDINRYKASSMKSNLEYFFFFLSLLYILKEFAAFRRQNIWRYLHFDWPTLELTLVLLVIISAGLRVYHSYMLSKITSSSAMTVLSVQQAVRGAAVASANLDAAFGVIAFLLWTKSLRYIMLTRSTRRLMTAIYFNVRKMLSFAMIATLLIYACSLTAFMLFGANLDQFQSINRSGSTIIQSIFGNKIFAVLVHETGSGGFLYYFGTIAAIRVFVYSILVAIGIDSYRKAVQGEQTAKKPLLELIRGELARRHREYMT</sequence>
<dbReference type="OrthoDB" id="444119at2759"/>
<dbReference type="KEGG" id="gtt:GUITHDRAFT_137150"/>
<evidence type="ECO:0000256" key="7">
    <source>
        <dbReference type="PIRSR" id="PIRSR603915-2"/>
    </source>
</evidence>
<evidence type="ECO:0000259" key="9">
    <source>
        <dbReference type="Pfam" id="PF08016"/>
    </source>
</evidence>
<feature type="transmembrane region" description="Helical" evidence="8">
    <location>
        <begin position="395"/>
        <end position="418"/>
    </location>
</feature>
<keyword evidence="6" id="KW-0325">Glycoprotein</keyword>
<dbReference type="HOGENOM" id="CLU_532610_0_0_1"/>
<dbReference type="GO" id="GO:0016020">
    <property type="term" value="C:membrane"/>
    <property type="evidence" value="ECO:0007669"/>
    <property type="project" value="UniProtKB-SubCell"/>
</dbReference>
<dbReference type="Proteomes" id="UP000011087">
    <property type="component" value="Unassembled WGS sequence"/>
</dbReference>
<dbReference type="PANTHER" id="PTHR10877">
    <property type="entry name" value="POLYCYSTIN FAMILY MEMBER"/>
    <property type="match status" value="1"/>
</dbReference>
<dbReference type="OMA" id="FINICRL"/>
<keyword evidence="4 8" id="KW-1133">Transmembrane helix</keyword>
<evidence type="ECO:0000256" key="2">
    <source>
        <dbReference type="ARBA" id="ARBA00007200"/>
    </source>
</evidence>
<comment type="similarity">
    <text evidence="2">Belongs to the polycystin family.</text>
</comment>
<feature type="domain" description="Polycystin cation channel PKD1/PKD2" evidence="9">
    <location>
        <begin position="270"/>
        <end position="482"/>
    </location>
</feature>
<keyword evidence="13" id="KW-1185">Reference proteome</keyword>
<dbReference type="AlphaFoldDB" id="L1JHY7"/>
<feature type="domain" description="Polycystin" evidence="10">
    <location>
        <begin position="90"/>
        <end position="257"/>
    </location>
</feature>
<reference evidence="13" key="2">
    <citation type="submission" date="2012-11" db="EMBL/GenBank/DDBJ databases">
        <authorList>
            <person name="Kuo A."/>
            <person name="Curtis B.A."/>
            <person name="Tanifuji G."/>
            <person name="Burki F."/>
            <person name="Gruber A."/>
            <person name="Irimia M."/>
            <person name="Maruyama S."/>
            <person name="Arias M.C."/>
            <person name="Ball S.G."/>
            <person name="Gile G.H."/>
            <person name="Hirakawa Y."/>
            <person name="Hopkins J.F."/>
            <person name="Rensing S.A."/>
            <person name="Schmutz J."/>
            <person name="Symeonidi A."/>
            <person name="Elias M."/>
            <person name="Eveleigh R.J."/>
            <person name="Herman E.K."/>
            <person name="Klute M.J."/>
            <person name="Nakayama T."/>
            <person name="Obornik M."/>
            <person name="Reyes-Prieto A."/>
            <person name="Armbrust E.V."/>
            <person name="Aves S.J."/>
            <person name="Beiko R.G."/>
            <person name="Coutinho P."/>
            <person name="Dacks J.B."/>
            <person name="Durnford D.G."/>
            <person name="Fast N.M."/>
            <person name="Green B.R."/>
            <person name="Grisdale C."/>
            <person name="Hempe F."/>
            <person name="Henrissat B."/>
            <person name="Hoppner M.P."/>
            <person name="Ishida K.-I."/>
            <person name="Kim E."/>
            <person name="Koreny L."/>
            <person name="Kroth P.G."/>
            <person name="Liu Y."/>
            <person name="Malik S.-B."/>
            <person name="Maier U.G."/>
            <person name="McRose D."/>
            <person name="Mock T."/>
            <person name="Neilson J.A."/>
            <person name="Onodera N.T."/>
            <person name="Poole A.M."/>
            <person name="Pritham E.J."/>
            <person name="Richards T.A."/>
            <person name="Rocap G."/>
            <person name="Roy S.W."/>
            <person name="Sarai C."/>
            <person name="Schaack S."/>
            <person name="Shirato S."/>
            <person name="Slamovits C.H."/>
            <person name="Spencer D.F."/>
            <person name="Suzuki S."/>
            <person name="Worden A.Z."/>
            <person name="Zauner S."/>
            <person name="Barry K."/>
            <person name="Bell C."/>
            <person name="Bharti A.K."/>
            <person name="Crow J.A."/>
            <person name="Grimwood J."/>
            <person name="Kramer R."/>
            <person name="Lindquist E."/>
            <person name="Lucas S."/>
            <person name="Salamov A."/>
            <person name="McFadden G.I."/>
            <person name="Lane C.E."/>
            <person name="Keeling P.J."/>
            <person name="Gray M.W."/>
            <person name="Grigoriev I.V."/>
            <person name="Archibald J.M."/>
        </authorList>
    </citation>
    <scope>NUCLEOTIDE SEQUENCE</scope>
    <source>
        <strain evidence="13">CCMP2712</strain>
    </source>
</reference>
<dbReference type="PANTHER" id="PTHR10877:SF183">
    <property type="entry name" value="AT14535P-RELATED"/>
    <property type="match status" value="1"/>
</dbReference>
<dbReference type="Pfam" id="PF08016">
    <property type="entry name" value="PKD_channel"/>
    <property type="match status" value="1"/>
</dbReference>
<dbReference type="InterPro" id="IPR046791">
    <property type="entry name" value="Polycystin_dom"/>
</dbReference>
<keyword evidence="5 8" id="KW-0472">Membrane</keyword>
<feature type="transmembrane region" description="Helical" evidence="8">
    <location>
        <begin position="270"/>
        <end position="290"/>
    </location>
</feature>
<feature type="transmembrane region" description="Helical" evidence="8">
    <location>
        <begin position="455"/>
        <end position="478"/>
    </location>
</feature>
<feature type="transmembrane region" description="Helical" evidence="8">
    <location>
        <begin position="302"/>
        <end position="322"/>
    </location>
</feature>
<dbReference type="InterPro" id="IPR013122">
    <property type="entry name" value="PKD1_2_channel"/>
</dbReference>
<dbReference type="EMBL" id="JH992988">
    <property type="protein sequence ID" value="EKX47759.1"/>
    <property type="molecule type" value="Genomic_DNA"/>
</dbReference>
<keyword evidence="3 8" id="KW-0812">Transmembrane</keyword>
<gene>
    <name evidence="11" type="ORF">GUITHDRAFT_137150</name>
</gene>
<feature type="disulfide bond" evidence="7">
    <location>
        <begin position="118"/>
        <end position="136"/>
    </location>
</feature>
<reference evidence="12" key="3">
    <citation type="submission" date="2015-06" db="UniProtKB">
        <authorList>
            <consortium name="EnsemblProtists"/>
        </authorList>
    </citation>
    <scope>IDENTIFICATION</scope>
</reference>
<accession>L1JHY7</accession>
<evidence type="ECO:0000313" key="11">
    <source>
        <dbReference type="EMBL" id="EKX47759.1"/>
    </source>
</evidence>
<dbReference type="RefSeq" id="XP_005834739.1">
    <property type="nucleotide sequence ID" value="XM_005834682.1"/>
</dbReference>
<proteinExistence type="inferred from homology"/>
<evidence type="ECO:0000259" key="10">
    <source>
        <dbReference type="Pfam" id="PF20519"/>
    </source>
</evidence>
<dbReference type="PaxDb" id="55529-EKX47759"/>
<evidence type="ECO:0000256" key="4">
    <source>
        <dbReference type="ARBA" id="ARBA00022989"/>
    </source>
</evidence>
<dbReference type="InterPro" id="IPR051223">
    <property type="entry name" value="Polycystin"/>
</dbReference>
<dbReference type="GO" id="GO:0005509">
    <property type="term" value="F:calcium ion binding"/>
    <property type="evidence" value="ECO:0007669"/>
    <property type="project" value="InterPro"/>
</dbReference>
<organism evidence="11">
    <name type="scientific">Guillardia theta (strain CCMP2712)</name>
    <name type="common">Cryptophyte</name>
    <dbReference type="NCBI Taxonomy" id="905079"/>
    <lineage>
        <taxon>Eukaryota</taxon>
        <taxon>Cryptophyceae</taxon>
        <taxon>Pyrenomonadales</taxon>
        <taxon>Geminigeraceae</taxon>
        <taxon>Guillardia</taxon>
    </lineage>
</organism>
<dbReference type="STRING" id="905079.L1JHY7"/>
<evidence type="ECO:0000256" key="3">
    <source>
        <dbReference type="ARBA" id="ARBA00022692"/>
    </source>
</evidence>
<evidence type="ECO:0000256" key="8">
    <source>
        <dbReference type="SAM" id="Phobius"/>
    </source>
</evidence>
<evidence type="ECO:0000313" key="13">
    <source>
        <dbReference type="Proteomes" id="UP000011087"/>
    </source>
</evidence>
<dbReference type="Pfam" id="PF20519">
    <property type="entry name" value="Polycystin_dom"/>
    <property type="match status" value="1"/>
</dbReference>
<dbReference type="EnsemblProtists" id="EKX47759">
    <property type="protein sequence ID" value="EKX47759"/>
    <property type="gene ID" value="GUITHDRAFT_137150"/>
</dbReference>
<protein>
    <submittedName>
        <fullName evidence="11 12">Uncharacterized protein</fullName>
    </submittedName>
</protein>
<dbReference type="InterPro" id="IPR003915">
    <property type="entry name" value="PKD_2"/>
</dbReference>
<dbReference type="GeneID" id="17304398"/>
<evidence type="ECO:0000256" key="5">
    <source>
        <dbReference type="ARBA" id="ARBA00023136"/>
    </source>
</evidence>
<evidence type="ECO:0000313" key="12">
    <source>
        <dbReference type="EnsemblProtists" id="EKX47759"/>
    </source>
</evidence>
<evidence type="ECO:0000256" key="6">
    <source>
        <dbReference type="ARBA" id="ARBA00023180"/>
    </source>
</evidence>
<evidence type="ECO:0000256" key="1">
    <source>
        <dbReference type="ARBA" id="ARBA00004141"/>
    </source>
</evidence>
<dbReference type="Gene3D" id="1.10.287.70">
    <property type="match status" value="1"/>
</dbReference>